<dbReference type="Pfam" id="PF12999">
    <property type="entry name" value="PRKCSH-like"/>
    <property type="match status" value="1"/>
</dbReference>
<comment type="caution">
    <text evidence="4">The sequence shown here is derived from an EMBL/GenBank/DDBJ whole genome shotgun (WGS) entry which is preliminary data.</text>
</comment>
<gene>
    <name evidence="4" type="ORF">ACJRO7_004110</name>
</gene>
<dbReference type="Proteomes" id="UP001634007">
    <property type="component" value="Unassembled WGS sequence"/>
</dbReference>
<proteinExistence type="predicted"/>
<evidence type="ECO:0000259" key="3">
    <source>
        <dbReference type="Pfam" id="PF12999"/>
    </source>
</evidence>
<feature type="domain" description="Glucosidase II beta subunit N-terminal" evidence="3">
    <location>
        <begin position="77"/>
        <end position="161"/>
    </location>
</feature>
<evidence type="ECO:0000256" key="1">
    <source>
        <dbReference type="ARBA" id="ARBA00023157"/>
    </source>
</evidence>
<evidence type="ECO:0000313" key="4">
    <source>
        <dbReference type="EMBL" id="KAL3719107.1"/>
    </source>
</evidence>
<dbReference type="Gene3D" id="4.10.400.10">
    <property type="entry name" value="Low-density Lipoprotein Receptor"/>
    <property type="match status" value="1"/>
</dbReference>
<evidence type="ECO:0000256" key="2">
    <source>
        <dbReference type="SAM" id="Coils"/>
    </source>
</evidence>
<keyword evidence="5" id="KW-1185">Reference proteome</keyword>
<dbReference type="AlphaFoldDB" id="A0ABD3IYX2"/>
<feature type="coiled-coil region" evidence="2">
    <location>
        <begin position="10"/>
        <end position="37"/>
    </location>
</feature>
<keyword evidence="2" id="KW-0175">Coiled coil</keyword>
<evidence type="ECO:0000313" key="5">
    <source>
        <dbReference type="Proteomes" id="UP001634007"/>
    </source>
</evidence>
<accession>A0ABD3IYX2</accession>
<protein>
    <recommendedName>
        <fullName evidence="3">Glucosidase II beta subunit N-terminal domain-containing protein</fullName>
    </recommendedName>
</protein>
<organism evidence="4 5">
    <name type="scientific">Eucalyptus globulus</name>
    <name type="common">Tasmanian blue gum</name>
    <dbReference type="NCBI Taxonomy" id="34317"/>
    <lineage>
        <taxon>Eukaryota</taxon>
        <taxon>Viridiplantae</taxon>
        <taxon>Streptophyta</taxon>
        <taxon>Embryophyta</taxon>
        <taxon>Tracheophyta</taxon>
        <taxon>Spermatophyta</taxon>
        <taxon>Magnoliopsida</taxon>
        <taxon>eudicotyledons</taxon>
        <taxon>Gunneridae</taxon>
        <taxon>Pentapetalae</taxon>
        <taxon>rosids</taxon>
        <taxon>malvids</taxon>
        <taxon>Myrtales</taxon>
        <taxon>Myrtaceae</taxon>
        <taxon>Myrtoideae</taxon>
        <taxon>Eucalypteae</taxon>
        <taxon>Eucalyptus</taxon>
    </lineage>
</organism>
<dbReference type="InterPro" id="IPR039794">
    <property type="entry name" value="Gtb1-like"/>
</dbReference>
<dbReference type="InterPro" id="IPR036055">
    <property type="entry name" value="LDL_receptor-like_sf"/>
</dbReference>
<name>A0ABD3IYX2_EUCGL</name>
<dbReference type="EMBL" id="JBJKBG010000010">
    <property type="protein sequence ID" value="KAL3719107.1"/>
    <property type="molecule type" value="Genomic_DNA"/>
</dbReference>
<dbReference type="SUPFAM" id="SSF57424">
    <property type="entry name" value="LDL receptor-like module"/>
    <property type="match status" value="1"/>
</dbReference>
<sequence>MSTSPGADSVDALRSQIHSLQTTINELEKQNADLSSRLSGCCCQKMEDKIGCVVEGGGVVDGNGKSMKLDKKTRKKKGTSACPNGKFYCRNAVHVPVIIFSSRVNDGICDCCDGSDEYGDKVKCPNTCREAGKAARDELKKKIAVYQEGVAICKQEVERAKVALAKDKNCQN</sequence>
<dbReference type="PANTHER" id="PTHR12630:SF1">
    <property type="entry name" value="GLUCOSIDASE 2 SUBUNIT BETA"/>
    <property type="match status" value="1"/>
</dbReference>
<dbReference type="InterPro" id="IPR028146">
    <property type="entry name" value="PRKCSH_N"/>
</dbReference>
<keyword evidence="1" id="KW-1015">Disulfide bond</keyword>
<dbReference type="PANTHER" id="PTHR12630">
    <property type="entry name" value="N-LINKED OLIGOSACCHARIDE PROCESSING"/>
    <property type="match status" value="1"/>
</dbReference>
<reference evidence="4 5" key="1">
    <citation type="submission" date="2024-11" db="EMBL/GenBank/DDBJ databases">
        <title>Chromosome-level genome assembly of Eucalyptus globulus Labill. provides insights into its genome evolution.</title>
        <authorList>
            <person name="Li X."/>
        </authorList>
    </citation>
    <scope>NUCLEOTIDE SEQUENCE [LARGE SCALE GENOMIC DNA]</scope>
    <source>
        <strain evidence="4">CL2024</strain>
        <tissue evidence="4">Fresh tender leaves</tissue>
    </source>
</reference>